<keyword evidence="6 13" id="KW-1133">Transmembrane helix</keyword>
<dbReference type="OrthoDB" id="8479836at2"/>
<dbReference type="GO" id="GO:0012505">
    <property type="term" value="C:endomembrane system"/>
    <property type="evidence" value="ECO:0007669"/>
    <property type="project" value="UniProtKB-SubCell"/>
</dbReference>
<comment type="subcellular location">
    <subcellularLocation>
        <location evidence="13">Cell membrane</location>
        <topology evidence="13">Single-pass membrane protein</topology>
    </subcellularLocation>
    <subcellularLocation>
        <location evidence="12">Endomembrane system</location>
        <topology evidence="12">Single-pass membrane protein</topology>
    </subcellularLocation>
</comment>
<evidence type="ECO:0000256" key="6">
    <source>
        <dbReference type="ARBA" id="ARBA00022989"/>
    </source>
</evidence>
<dbReference type="InterPro" id="IPR050059">
    <property type="entry name" value="ATP_synthase_B_chain"/>
</dbReference>
<feature type="signal peptide" evidence="16">
    <location>
        <begin position="1"/>
        <end position="22"/>
    </location>
</feature>
<dbReference type="AlphaFoldDB" id="A0A640VW06"/>
<keyword evidence="5 13" id="KW-0375">Hydrogen ion transport</keyword>
<keyword evidence="4 13" id="KW-0812">Transmembrane</keyword>
<proteinExistence type="inferred from homology"/>
<comment type="function">
    <text evidence="10 13">F(1)F(0) ATP synthase produces ATP from ADP in the presence of a proton or sodium gradient. F-type ATPases consist of two structural domains, F(1) containing the extramembraneous catalytic core and F(0) containing the membrane proton channel, linked together by a central stalk and a peripheral stalk. During catalysis, ATP synthesis in the catalytic domain of F(1) is coupled via a rotary mechanism of the central stalk subunits to proton translocation.</text>
</comment>
<dbReference type="PANTHER" id="PTHR33445">
    <property type="entry name" value="ATP SYNTHASE SUBUNIT B', CHLOROPLASTIC"/>
    <property type="match status" value="1"/>
</dbReference>
<evidence type="ECO:0000256" key="13">
    <source>
        <dbReference type="HAMAP-Rule" id="MF_01398"/>
    </source>
</evidence>
<feature type="chain" id="PRO_5024882785" description="ATP synthase subunit b" evidence="16">
    <location>
        <begin position="23"/>
        <end position="190"/>
    </location>
</feature>
<keyword evidence="15" id="KW-0175">Coiled coil</keyword>
<dbReference type="HAMAP" id="MF_01398">
    <property type="entry name" value="ATP_synth_b_bprime"/>
    <property type="match status" value="1"/>
</dbReference>
<dbReference type="RefSeq" id="WP_159977228.1">
    <property type="nucleotide sequence ID" value="NZ_BLIV01000004.1"/>
</dbReference>
<keyword evidence="9 13" id="KW-0066">ATP synthesis</keyword>
<comment type="subunit">
    <text evidence="13">F-type ATPases have 2 components, F(1) - the catalytic core - and F(0) - the membrane proton channel. F(1) has five subunits: alpha(3), beta(3), gamma(1), delta(1), epsilon(1). F(0) has three main subunits: a(1), b(2) and c(10-14). The alpha and beta chains form an alternating ring which encloses part of the gamma chain. F(1) is attached to F(0) by a central stalk formed by the gamma and epsilon chains, while a peripheral stalk is formed by the delta and b chains.</text>
</comment>
<name>A0A640VW06_9RHOB</name>
<accession>A0A640VW06</accession>
<comment type="function">
    <text evidence="11">Component of the F(0) channel, it forms part of the peripheral stalk, linking F(1) to F(0). The b'-subunit is a diverged and duplicated form of b found in plants and photosynthetic bacteria.</text>
</comment>
<dbReference type="NCBIfam" id="NF009989">
    <property type="entry name" value="PRK13455.1"/>
    <property type="match status" value="1"/>
</dbReference>
<reference evidence="17 18" key="1">
    <citation type="submission" date="2019-12" db="EMBL/GenBank/DDBJ databases">
        <title>Roseobacter cerasinus sp. nov., isolated from seawater around aquaculture.</title>
        <authorList>
            <person name="Muramatsu S."/>
            <person name="Takabe Y."/>
            <person name="Mori K."/>
            <person name="Takaichi S."/>
            <person name="Hanada S."/>
        </authorList>
    </citation>
    <scope>NUCLEOTIDE SEQUENCE [LARGE SCALE GENOMIC DNA]</scope>
    <source>
        <strain evidence="17 18">AI77</strain>
    </source>
</reference>
<comment type="similarity">
    <text evidence="1 13 14">Belongs to the ATPase B chain family.</text>
</comment>
<organism evidence="17 18">
    <name type="scientific">Roseobacter cerasinus</name>
    <dbReference type="NCBI Taxonomy" id="2602289"/>
    <lineage>
        <taxon>Bacteria</taxon>
        <taxon>Pseudomonadati</taxon>
        <taxon>Pseudomonadota</taxon>
        <taxon>Alphaproteobacteria</taxon>
        <taxon>Rhodobacterales</taxon>
        <taxon>Roseobacteraceae</taxon>
        <taxon>Roseobacter</taxon>
    </lineage>
</organism>
<evidence type="ECO:0000256" key="8">
    <source>
        <dbReference type="ARBA" id="ARBA00023136"/>
    </source>
</evidence>
<keyword evidence="2 13" id="KW-0813">Transport</keyword>
<protein>
    <recommendedName>
        <fullName evidence="13">ATP synthase subunit b</fullName>
    </recommendedName>
    <alternativeName>
        <fullName evidence="13">ATP synthase F(0) sector subunit b</fullName>
    </alternativeName>
    <alternativeName>
        <fullName evidence="13">ATPase subunit I</fullName>
    </alternativeName>
    <alternativeName>
        <fullName evidence="13">F-type ATPase subunit b</fullName>
        <shortName evidence="13">F-ATPase subunit b</shortName>
    </alternativeName>
</protein>
<keyword evidence="16" id="KW-0732">Signal</keyword>
<evidence type="ECO:0000256" key="16">
    <source>
        <dbReference type="SAM" id="SignalP"/>
    </source>
</evidence>
<evidence type="ECO:0000313" key="17">
    <source>
        <dbReference type="EMBL" id="GFE50436.1"/>
    </source>
</evidence>
<evidence type="ECO:0000256" key="1">
    <source>
        <dbReference type="ARBA" id="ARBA00005513"/>
    </source>
</evidence>
<dbReference type="Pfam" id="PF00430">
    <property type="entry name" value="ATP-synt_B"/>
    <property type="match status" value="1"/>
</dbReference>
<evidence type="ECO:0000256" key="7">
    <source>
        <dbReference type="ARBA" id="ARBA00023065"/>
    </source>
</evidence>
<evidence type="ECO:0000313" key="18">
    <source>
        <dbReference type="Proteomes" id="UP000436522"/>
    </source>
</evidence>
<dbReference type="GO" id="GO:0045259">
    <property type="term" value="C:proton-transporting ATP synthase complex"/>
    <property type="evidence" value="ECO:0007669"/>
    <property type="project" value="UniProtKB-KW"/>
</dbReference>
<evidence type="ECO:0000256" key="4">
    <source>
        <dbReference type="ARBA" id="ARBA00022692"/>
    </source>
</evidence>
<dbReference type="Proteomes" id="UP000436522">
    <property type="component" value="Unassembled WGS sequence"/>
</dbReference>
<keyword evidence="8 13" id="KW-0472">Membrane</keyword>
<sequence>MRNLTGQISLGLGLILASPAFAAGDKPFFSLKNTDFVVLLGLLVFIAILVYFKVPGMIGGMLDKRAEGIQSELDEARALRDEAQTLLANYERKQREVQEQADRIVAAAKEEATVAADEARADLAKSLERRMAAAEEQIANAQSAAIKEVRDQSVTVAMSVARAVIADQMTAAQANGLIDSAIAEVDAKLH</sequence>
<evidence type="ECO:0000256" key="14">
    <source>
        <dbReference type="RuleBase" id="RU003848"/>
    </source>
</evidence>
<dbReference type="GO" id="GO:0046933">
    <property type="term" value="F:proton-transporting ATP synthase activity, rotational mechanism"/>
    <property type="evidence" value="ECO:0007669"/>
    <property type="project" value="UniProtKB-UniRule"/>
</dbReference>
<evidence type="ECO:0000256" key="12">
    <source>
        <dbReference type="ARBA" id="ARBA00037847"/>
    </source>
</evidence>
<dbReference type="PANTHER" id="PTHR33445:SF1">
    <property type="entry name" value="ATP SYNTHASE SUBUNIT B"/>
    <property type="match status" value="1"/>
</dbReference>
<gene>
    <name evidence="13 17" type="primary">atpF</name>
    <name evidence="17" type="ORF">So717_21890</name>
</gene>
<evidence type="ECO:0000256" key="10">
    <source>
        <dbReference type="ARBA" id="ARBA00025198"/>
    </source>
</evidence>
<dbReference type="CDD" id="cd06503">
    <property type="entry name" value="ATP-synt_Fo_b"/>
    <property type="match status" value="1"/>
</dbReference>
<dbReference type="GO" id="GO:0046961">
    <property type="term" value="F:proton-transporting ATPase activity, rotational mechanism"/>
    <property type="evidence" value="ECO:0007669"/>
    <property type="project" value="TreeGrafter"/>
</dbReference>
<feature type="transmembrane region" description="Helical" evidence="13">
    <location>
        <begin position="38"/>
        <end position="54"/>
    </location>
</feature>
<comment type="caution">
    <text evidence="17">The sequence shown here is derived from an EMBL/GenBank/DDBJ whole genome shotgun (WGS) entry which is preliminary data.</text>
</comment>
<keyword evidence="18" id="KW-1185">Reference proteome</keyword>
<dbReference type="InterPro" id="IPR002146">
    <property type="entry name" value="ATP_synth_b/b'su_bac/chlpt"/>
</dbReference>
<keyword evidence="13" id="KW-1003">Cell membrane</keyword>
<keyword evidence="7 13" id="KW-0406">Ion transport</keyword>
<evidence type="ECO:0000256" key="3">
    <source>
        <dbReference type="ARBA" id="ARBA00022547"/>
    </source>
</evidence>
<dbReference type="EMBL" id="BLIV01000004">
    <property type="protein sequence ID" value="GFE50436.1"/>
    <property type="molecule type" value="Genomic_DNA"/>
</dbReference>
<evidence type="ECO:0000256" key="11">
    <source>
        <dbReference type="ARBA" id="ARBA00025614"/>
    </source>
</evidence>
<evidence type="ECO:0000256" key="5">
    <source>
        <dbReference type="ARBA" id="ARBA00022781"/>
    </source>
</evidence>
<keyword evidence="3 13" id="KW-0138">CF(0)</keyword>
<feature type="coiled-coil region" evidence="15">
    <location>
        <begin position="66"/>
        <end position="144"/>
    </location>
</feature>
<evidence type="ECO:0000256" key="9">
    <source>
        <dbReference type="ARBA" id="ARBA00023310"/>
    </source>
</evidence>
<evidence type="ECO:0000256" key="15">
    <source>
        <dbReference type="SAM" id="Coils"/>
    </source>
</evidence>
<dbReference type="GO" id="GO:0005886">
    <property type="term" value="C:plasma membrane"/>
    <property type="evidence" value="ECO:0007669"/>
    <property type="project" value="UniProtKB-SubCell"/>
</dbReference>
<evidence type="ECO:0000256" key="2">
    <source>
        <dbReference type="ARBA" id="ARBA00022448"/>
    </source>
</evidence>